<sequence length="127" mass="13783">MKLDQRCRYAKTHEWARKEGNELVIGISDHAQHSLGDIVFVDLPKVGVSFGKGAAFGVVESVKAASDIYVPVAGKVTAVNTQLQEAPDLINKDPYGDGWIIKLVPEDPSAFDSLLSPAEYEKIAAEE</sequence>
<dbReference type="GO" id="GO:0019464">
    <property type="term" value="P:glycine decarboxylation via glycine cleavage system"/>
    <property type="evidence" value="ECO:0007669"/>
    <property type="project" value="UniProtKB-UniRule"/>
</dbReference>
<dbReference type="PANTHER" id="PTHR11715">
    <property type="entry name" value="GLYCINE CLEAVAGE SYSTEM H PROTEIN"/>
    <property type="match status" value="1"/>
</dbReference>
<protein>
    <recommendedName>
        <fullName evidence="3">Glycine cleavage system H protein</fullName>
    </recommendedName>
</protein>
<dbReference type="InterPro" id="IPR033753">
    <property type="entry name" value="GCV_H/Fam206"/>
</dbReference>
<proteinExistence type="inferred from homology"/>
<evidence type="ECO:0000256" key="2">
    <source>
        <dbReference type="ARBA" id="ARBA00022823"/>
    </source>
</evidence>
<comment type="function">
    <text evidence="3">The glycine cleavage system catalyzes the degradation of glycine. The H protein shuttles the methylamine group of glycine from the P protein to the T protein.</text>
</comment>
<dbReference type="PROSITE" id="PS50968">
    <property type="entry name" value="BIOTINYL_LIPOYL"/>
    <property type="match status" value="1"/>
</dbReference>
<dbReference type="NCBIfam" id="NF002270">
    <property type="entry name" value="PRK01202.1"/>
    <property type="match status" value="1"/>
</dbReference>
<name>A0A7C3ED76_9SPIR</name>
<dbReference type="PANTHER" id="PTHR11715:SF3">
    <property type="entry name" value="GLYCINE CLEAVAGE SYSTEM H PROTEIN-RELATED"/>
    <property type="match status" value="1"/>
</dbReference>
<feature type="domain" description="Lipoyl-binding" evidence="5">
    <location>
        <begin position="22"/>
        <end position="104"/>
    </location>
</feature>
<reference evidence="6" key="1">
    <citation type="journal article" date="2020" name="mSystems">
        <title>Genome- and Community-Level Interaction Insights into Carbon Utilization and Element Cycling Functions of Hydrothermarchaeota in Hydrothermal Sediment.</title>
        <authorList>
            <person name="Zhou Z."/>
            <person name="Liu Y."/>
            <person name="Xu W."/>
            <person name="Pan J."/>
            <person name="Luo Z.H."/>
            <person name="Li M."/>
        </authorList>
    </citation>
    <scope>NUCLEOTIDE SEQUENCE [LARGE SCALE GENOMIC DNA]</scope>
    <source>
        <strain evidence="6">SpSt-503</strain>
    </source>
</reference>
<dbReference type="SUPFAM" id="SSF51230">
    <property type="entry name" value="Single hybrid motif"/>
    <property type="match status" value="1"/>
</dbReference>
<dbReference type="AlphaFoldDB" id="A0A7C3ED76"/>
<keyword evidence="2 3" id="KW-0450">Lipoyl</keyword>
<dbReference type="InterPro" id="IPR000089">
    <property type="entry name" value="Biotin_lipoyl"/>
</dbReference>
<dbReference type="GO" id="GO:0009249">
    <property type="term" value="P:protein lipoylation"/>
    <property type="evidence" value="ECO:0007669"/>
    <property type="project" value="TreeGrafter"/>
</dbReference>
<comment type="caution">
    <text evidence="6">The sequence shown here is derived from an EMBL/GenBank/DDBJ whole genome shotgun (WGS) entry which is preliminary data.</text>
</comment>
<comment type="similarity">
    <text evidence="1 3">Belongs to the GcvH family.</text>
</comment>
<organism evidence="6">
    <name type="scientific">Gracilinema caldarium</name>
    <dbReference type="NCBI Taxonomy" id="215591"/>
    <lineage>
        <taxon>Bacteria</taxon>
        <taxon>Pseudomonadati</taxon>
        <taxon>Spirochaetota</taxon>
        <taxon>Spirochaetia</taxon>
        <taxon>Spirochaetales</taxon>
        <taxon>Breznakiellaceae</taxon>
        <taxon>Gracilinema</taxon>
    </lineage>
</organism>
<dbReference type="Gene3D" id="2.40.50.100">
    <property type="match status" value="1"/>
</dbReference>
<dbReference type="InterPro" id="IPR002930">
    <property type="entry name" value="GCV_H"/>
</dbReference>
<comment type="subunit">
    <text evidence="3">The glycine cleavage system is composed of four proteins: P, T, L and H.</text>
</comment>
<dbReference type="HAMAP" id="MF_00272">
    <property type="entry name" value="GcvH"/>
    <property type="match status" value="1"/>
</dbReference>
<dbReference type="CDD" id="cd06848">
    <property type="entry name" value="GCS_H"/>
    <property type="match status" value="1"/>
</dbReference>
<evidence type="ECO:0000256" key="4">
    <source>
        <dbReference type="PIRSR" id="PIRSR617453-50"/>
    </source>
</evidence>
<evidence type="ECO:0000256" key="1">
    <source>
        <dbReference type="ARBA" id="ARBA00009249"/>
    </source>
</evidence>
<dbReference type="EMBL" id="DSVL01000284">
    <property type="protein sequence ID" value="HFH29690.1"/>
    <property type="molecule type" value="Genomic_DNA"/>
</dbReference>
<dbReference type="InterPro" id="IPR011053">
    <property type="entry name" value="Single_hybrid_motif"/>
</dbReference>
<accession>A0A7C3ED76</accession>
<comment type="cofactor">
    <cofactor evidence="3">
        <name>(R)-lipoate</name>
        <dbReference type="ChEBI" id="CHEBI:83088"/>
    </cofactor>
    <text evidence="3">Binds 1 lipoyl cofactor covalently.</text>
</comment>
<feature type="modified residue" description="N6-lipoyllysine" evidence="3 4">
    <location>
        <position position="63"/>
    </location>
</feature>
<dbReference type="InterPro" id="IPR003016">
    <property type="entry name" value="2-oxoA_DH_lipoyl-BS"/>
</dbReference>
<evidence type="ECO:0000313" key="6">
    <source>
        <dbReference type="EMBL" id="HFH29690.1"/>
    </source>
</evidence>
<dbReference type="NCBIfam" id="TIGR00527">
    <property type="entry name" value="gcvH"/>
    <property type="match status" value="1"/>
</dbReference>
<dbReference type="GO" id="GO:0005960">
    <property type="term" value="C:glycine cleavage complex"/>
    <property type="evidence" value="ECO:0007669"/>
    <property type="project" value="InterPro"/>
</dbReference>
<evidence type="ECO:0000259" key="5">
    <source>
        <dbReference type="PROSITE" id="PS50968"/>
    </source>
</evidence>
<dbReference type="Pfam" id="PF01597">
    <property type="entry name" value="GCV_H"/>
    <property type="match status" value="1"/>
</dbReference>
<dbReference type="GO" id="GO:0005829">
    <property type="term" value="C:cytosol"/>
    <property type="evidence" value="ECO:0007669"/>
    <property type="project" value="TreeGrafter"/>
</dbReference>
<gene>
    <name evidence="3 6" type="primary">gcvH</name>
    <name evidence="6" type="ORF">ENS59_09300</name>
</gene>
<evidence type="ECO:0000256" key="3">
    <source>
        <dbReference type="HAMAP-Rule" id="MF_00272"/>
    </source>
</evidence>
<dbReference type="InterPro" id="IPR017453">
    <property type="entry name" value="GCV_H_sub"/>
</dbReference>
<dbReference type="PROSITE" id="PS00189">
    <property type="entry name" value="LIPOYL"/>
    <property type="match status" value="1"/>
</dbReference>